<gene>
    <name evidence="7" type="ORF">SAMN05428998_11960</name>
</gene>
<sequence length="271" mass="28630">MRVRTLAAAVLGSGLLLGGLSARAADWEGERDPHALHGSLSLGGGLAPDYEGSNHYQAVPAPAARLTWRGFGLSTRGTSVQLDLLPPSDVFGGPLFNYRFGRSSVADSRVDRLPGIDGAFEAGAFFGVKLSTGEDPRENFVPMVEFLHDVSGTHDGWLATGRISQTFVPWRPLSVRVGVSTTYASETYEQTYFGVSQAGAAASGLAPYSPGGGFKDVSVSAGFDFSLSKSWSVGPTLVYKRLLGDAADSPIVRDAGSADQFVGFLGTTWRF</sequence>
<feature type="chain" id="PRO_5011002656" evidence="6">
    <location>
        <begin position="25"/>
        <end position="271"/>
    </location>
</feature>
<dbReference type="PANTHER" id="PTHR38776:SF1">
    <property type="entry name" value="MLTA-INTERACTING PROTEIN-RELATED"/>
    <property type="match status" value="1"/>
</dbReference>
<dbReference type="RefSeq" id="WP_085124556.1">
    <property type="nucleotide sequence ID" value="NZ_FWZX01000019.1"/>
</dbReference>
<dbReference type="GO" id="GO:0009279">
    <property type="term" value="C:cell outer membrane"/>
    <property type="evidence" value="ECO:0007669"/>
    <property type="project" value="UniProtKB-SubCell"/>
</dbReference>
<feature type="signal peptide" evidence="6">
    <location>
        <begin position="1"/>
        <end position="24"/>
    </location>
</feature>
<evidence type="ECO:0000256" key="3">
    <source>
        <dbReference type="ARBA" id="ARBA00022729"/>
    </source>
</evidence>
<comment type="similarity">
    <text evidence="2">Belongs to the MipA/OmpV family.</text>
</comment>
<dbReference type="Pfam" id="PF06629">
    <property type="entry name" value="MipA"/>
    <property type="match status" value="1"/>
</dbReference>
<keyword evidence="4" id="KW-0472">Membrane</keyword>
<evidence type="ECO:0000256" key="4">
    <source>
        <dbReference type="ARBA" id="ARBA00023136"/>
    </source>
</evidence>
<name>A0A1Y6CG23_9PROT</name>
<evidence type="ECO:0000256" key="2">
    <source>
        <dbReference type="ARBA" id="ARBA00005722"/>
    </source>
</evidence>
<evidence type="ECO:0000313" key="7">
    <source>
        <dbReference type="EMBL" id="SMF53783.1"/>
    </source>
</evidence>
<reference evidence="7 8" key="1">
    <citation type="submission" date="2017-04" db="EMBL/GenBank/DDBJ databases">
        <authorList>
            <person name="Afonso C.L."/>
            <person name="Miller P.J."/>
            <person name="Scott M.A."/>
            <person name="Spackman E."/>
            <person name="Goraichik I."/>
            <person name="Dimitrov K.M."/>
            <person name="Suarez D.L."/>
            <person name="Swayne D.E."/>
        </authorList>
    </citation>
    <scope>NUCLEOTIDE SEQUENCE [LARGE SCALE GENOMIC DNA]</scope>
    <source>
        <strain evidence="7 8">USBA 355</strain>
    </source>
</reference>
<dbReference type="AlphaFoldDB" id="A0A1Y6CG23"/>
<proteinExistence type="inferred from homology"/>
<evidence type="ECO:0000256" key="6">
    <source>
        <dbReference type="SAM" id="SignalP"/>
    </source>
</evidence>
<protein>
    <submittedName>
        <fullName evidence="7">Outer membrane scaffolding protein for murein synthesis, MipA/OmpV family</fullName>
    </submittedName>
</protein>
<dbReference type="Proteomes" id="UP000192917">
    <property type="component" value="Unassembled WGS sequence"/>
</dbReference>
<keyword evidence="3 6" id="KW-0732">Signal</keyword>
<organism evidence="7 8">
    <name type="scientific">Tistlia consotensis USBA 355</name>
    <dbReference type="NCBI Taxonomy" id="560819"/>
    <lineage>
        <taxon>Bacteria</taxon>
        <taxon>Pseudomonadati</taxon>
        <taxon>Pseudomonadota</taxon>
        <taxon>Alphaproteobacteria</taxon>
        <taxon>Rhodospirillales</taxon>
        <taxon>Rhodovibrionaceae</taxon>
        <taxon>Tistlia</taxon>
    </lineage>
</organism>
<comment type="subcellular location">
    <subcellularLocation>
        <location evidence="1">Cell outer membrane</location>
    </subcellularLocation>
</comment>
<dbReference type="InterPro" id="IPR010583">
    <property type="entry name" value="MipA"/>
</dbReference>
<keyword evidence="5" id="KW-0998">Cell outer membrane</keyword>
<evidence type="ECO:0000313" key="8">
    <source>
        <dbReference type="Proteomes" id="UP000192917"/>
    </source>
</evidence>
<evidence type="ECO:0000256" key="5">
    <source>
        <dbReference type="ARBA" id="ARBA00023237"/>
    </source>
</evidence>
<dbReference type="EMBL" id="FWZX01000019">
    <property type="protein sequence ID" value="SMF53783.1"/>
    <property type="molecule type" value="Genomic_DNA"/>
</dbReference>
<keyword evidence="8" id="KW-1185">Reference proteome</keyword>
<accession>A0A1Y6CG23</accession>
<evidence type="ECO:0000256" key="1">
    <source>
        <dbReference type="ARBA" id="ARBA00004442"/>
    </source>
</evidence>
<dbReference type="PANTHER" id="PTHR38776">
    <property type="entry name" value="MLTA-INTERACTING PROTEIN-RELATED"/>
    <property type="match status" value="1"/>
</dbReference>